<accession>A0A1B3XPD5</accession>
<keyword evidence="3" id="KW-1185">Reference proteome</keyword>
<proteinExistence type="predicted"/>
<dbReference type="Pfam" id="PF26421">
    <property type="entry name" value="Avidin_like"/>
    <property type="match status" value="1"/>
</dbReference>
<organism evidence="2 3">
    <name type="scientific">Peribacillus muralis</name>
    <dbReference type="NCBI Taxonomy" id="264697"/>
    <lineage>
        <taxon>Bacteria</taxon>
        <taxon>Bacillati</taxon>
        <taxon>Bacillota</taxon>
        <taxon>Bacilli</taxon>
        <taxon>Bacillales</taxon>
        <taxon>Bacillaceae</taxon>
        <taxon>Peribacillus</taxon>
    </lineage>
</organism>
<evidence type="ECO:0000256" key="1">
    <source>
        <dbReference type="SAM" id="MobiDB-lite"/>
    </source>
</evidence>
<protein>
    <submittedName>
        <fullName evidence="2">Uncharacterized protein</fullName>
    </submittedName>
</protein>
<sequence length="105" mass="11647">MNHDGRGFKGKSQTENGEASGSTSFHYAQEGSIISGSYQGGEIMKGTLRGLFNSATIISKKKRRQLFFHQEILTDGRIRLHEKWVGSEAEGYSIIEGQESQLNPI</sequence>
<gene>
    <name evidence="2" type="ORF">ABE28_011975</name>
</gene>
<dbReference type="KEGG" id="bmur:ABE28_011975"/>
<name>A0A1B3XPD5_9BACI</name>
<feature type="region of interest" description="Disordered" evidence="1">
    <location>
        <begin position="1"/>
        <end position="24"/>
    </location>
</feature>
<reference evidence="2 3" key="1">
    <citation type="submission" date="2016-08" db="EMBL/GenBank/DDBJ databases">
        <title>Complete genome sequence of Bacillus muralis G25-68, a strain with toxicity to nematodes.</title>
        <authorList>
            <person name="Zheng Z."/>
        </authorList>
    </citation>
    <scope>NUCLEOTIDE SEQUENCE [LARGE SCALE GENOMIC DNA]</scope>
    <source>
        <strain evidence="2 3">G25-68</strain>
    </source>
</reference>
<dbReference type="EMBL" id="CP017080">
    <property type="protein sequence ID" value="AOH55067.1"/>
    <property type="molecule type" value="Genomic_DNA"/>
</dbReference>
<dbReference type="AlphaFoldDB" id="A0A1B3XPD5"/>
<evidence type="ECO:0000313" key="2">
    <source>
        <dbReference type="EMBL" id="AOH55067.1"/>
    </source>
</evidence>
<dbReference type="InterPro" id="IPR058595">
    <property type="entry name" value="Avidin-like"/>
</dbReference>
<evidence type="ECO:0000313" key="3">
    <source>
        <dbReference type="Proteomes" id="UP000077926"/>
    </source>
</evidence>
<dbReference type="Proteomes" id="UP000077926">
    <property type="component" value="Chromosome"/>
</dbReference>
<feature type="compositionally biased region" description="Polar residues" evidence="1">
    <location>
        <begin position="11"/>
        <end position="24"/>
    </location>
</feature>
<dbReference type="STRING" id="264697.ABE28_011975"/>